<dbReference type="InterPro" id="IPR043128">
    <property type="entry name" value="Rev_trsase/Diguanyl_cyclase"/>
</dbReference>
<dbReference type="AlphaFoldDB" id="A0A1Q8Q1R9"/>
<evidence type="ECO:0000259" key="4">
    <source>
        <dbReference type="PROSITE" id="PS50887"/>
    </source>
</evidence>
<evidence type="ECO:0000259" key="3">
    <source>
        <dbReference type="PROSITE" id="PS50883"/>
    </source>
</evidence>
<dbReference type="InterPro" id="IPR001633">
    <property type="entry name" value="EAL_dom"/>
</dbReference>
<keyword evidence="2" id="KW-0472">Membrane</keyword>
<dbReference type="SUPFAM" id="SSF55073">
    <property type="entry name" value="Nucleotide cyclase"/>
    <property type="match status" value="1"/>
</dbReference>
<keyword evidence="2" id="KW-0812">Transmembrane</keyword>
<dbReference type="PANTHER" id="PTHR44757:SF2">
    <property type="entry name" value="BIOFILM ARCHITECTURE MAINTENANCE PROTEIN MBAA"/>
    <property type="match status" value="1"/>
</dbReference>
<dbReference type="EMBL" id="MSDU01000059">
    <property type="protein sequence ID" value="OLN21286.1"/>
    <property type="molecule type" value="Genomic_DNA"/>
</dbReference>
<feature type="transmembrane region" description="Helical" evidence="2">
    <location>
        <begin position="88"/>
        <end position="105"/>
    </location>
</feature>
<dbReference type="InterPro" id="IPR000160">
    <property type="entry name" value="GGDEF_dom"/>
</dbReference>
<dbReference type="RefSeq" id="WP_075399656.1">
    <property type="nucleotide sequence ID" value="NZ_MSDU01000059.1"/>
</dbReference>
<gene>
    <name evidence="5" type="ORF">BTO30_15790</name>
</gene>
<evidence type="ECO:0000313" key="6">
    <source>
        <dbReference type="Proteomes" id="UP000185568"/>
    </source>
</evidence>
<proteinExistence type="predicted"/>
<sequence>METLKEIPVKIWLIVIFFLFIPSAFDIMFQSAFETAWLLQLISIHLVITYLKGIGGIIICLLTIMIHLIRTIIEWDNADEWGSYDVEIFLMATVIKVVFTIVSIYQHKRISQKQRELEILNKKLKKKSKNLKTMAYHDSLTGLPNRNMLYKHLKKALYQCKRDKEKMAVMFLDLDRFKLINDTLGHPIGDDLLIQVTDRLLSIVRKGDVVARQGGDEFIIMLDVIEKDEVKQVAERILAEFSIPFILMDEEYVITPSIGISMFPYDGDDVETLIKNADTAMYTSKERKNSYHFFSSKNGDVFDRRLKLENGLRTAISNNEFKVYYQPQVDLNTGEIKAVEALLRWNHPELGLISPMEFIPLAEETGHIIHIGKWVLNIVCQQNKVWQNSGFPSLRVAVNVSSVQFQDAGFTEDVKEILRKSRLAPQFLELEITESIMQNVKEVLPIIKKLKEIGVKISIDDFGTGYSSLSVLNQLPIDYLKIDQSFTKAVLSSPNTEAIVKTIIQMGHSMNFILIAEGIENKEQVDFLVQNYCQMGQGYLFSRPLTAEEIMSILATKYKI</sequence>
<dbReference type="Gene3D" id="3.20.20.450">
    <property type="entry name" value="EAL domain"/>
    <property type="match status" value="1"/>
</dbReference>
<dbReference type="Gene3D" id="3.30.70.270">
    <property type="match status" value="1"/>
</dbReference>
<feature type="coiled-coil region" evidence="1">
    <location>
        <begin position="107"/>
        <end position="134"/>
    </location>
</feature>
<feature type="domain" description="EAL" evidence="3">
    <location>
        <begin position="305"/>
        <end position="558"/>
    </location>
</feature>
<name>A0A1Q8Q1R9_9BACI</name>
<dbReference type="Proteomes" id="UP000185568">
    <property type="component" value="Unassembled WGS sequence"/>
</dbReference>
<dbReference type="FunFam" id="3.30.70.270:FF:000001">
    <property type="entry name" value="Diguanylate cyclase domain protein"/>
    <property type="match status" value="1"/>
</dbReference>
<dbReference type="NCBIfam" id="TIGR00254">
    <property type="entry name" value="GGDEF"/>
    <property type="match status" value="1"/>
</dbReference>
<dbReference type="Pfam" id="PF00990">
    <property type="entry name" value="GGDEF"/>
    <property type="match status" value="1"/>
</dbReference>
<dbReference type="FunFam" id="3.20.20.450:FF:000001">
    <property type="entry name" value="Cyclic di-GMP phosphodiesterase yahA"/>
    <property type="match status" value="1"/>
</dbReference>
<evidence type="ECO:0000256" key="1">
    <source>
        <dbReference type="SAM" id="Coils"/>
    </source>
</evidence>
<dbReference type="STRING" id="1714264.BTO30_15790"/>
<dbReference type="SUPFAM" id="SSF141868">
    <property type="entry name" value="EAL domain-like"/>
    <property type="match status" value="1"/>
</dbReference>
<dbReference type="PANTHER" id="PTHR44757">
    <property type="entry name" value="DIGUANYLATE CYCLASE DGCP"/>
    <property type="match status" value="1"/>
</dbReference>
<evidence type="ECO:0000313" key="5">
    <source>
        <dbReference type="EMBL" id="OLN21286.1"/>
    </source>
</evidence>
<dbReference type="CDD" id="cd01949">
    <property type="entry name" value="GGDEF"/>
    <property type="match status" value="1"/>
</dbReference>
<dbReference type="InterPro" id="IPR052155">
    <property type="entry name" value="Biofilm_reg_signaling"/>
</dbReference>
<dbReference type="Pfam" id="PF00563">
    <property type="entry name" value="EAL"/>
    <property type="match status" value="1"/>
</dbReference>
<protein>
    <recommendedName>
        <fullName evidence="7">GGDEF-domain containing protein</fullName>
    </recommendedName>
</protein>
<evidence type="ECO:0000256" key="2">
    <source>
        <dbReference type="SAM" id="Phobius"/>
    </source>
</evidence>
<keyword evidence="2" id="KW-1133">Transmembrane helix</keyword>
<dbReference type="OrthoDB" id="9759607at2"/>
<feature type="transmembrane region" description="Helical" evidence="2">
    <location>
        <begin position="12"/>
        <end position="29"/>
    </location>
</feature>
<dbReference type="SMART" id="SM00052">
    <property type="entry name" value="EAL"/>
    <property type="match status" value="1"/>
</dbReference>
<keyword evidence="6" id="KW-1185">Reference proteome</keyword>
<evidence type="ECO:0008006" key="7">
    <source>
        <dbReference type="Google" id="ProtNLM"/>
    </source>
</evidence>
<reference evidence="5 6" key="1">
    <citation type="submission" date="2016-12" db="EMBL/GenBank/DDBJ databases">
        <title>Domibacillus antri genome sequencing.</title>
        <authorList>
            <person name="Verma A."/>
            <person name="Krishnamurthi S."/>
        </authorList>
    </citation>
    <scope>NUCLEOTIDE SEQUENCE [LARGE SCALE GENOMIC DNA]</scope>
    <source>
        <strain evidence="5 6">XD80</strain>
    </source>
</reference>
<feature type="domain" description="GGDEF" evidence="4">
    <location>
        <begin position="165"/>
        <end position="296"/>
    </location>
</feature>
<dbReference type="InterPro" id="IPR029787">
    <property type="entry name" value="Nucleotide_cyclase"/>
</dbReference>
<dbReference type="SMART" id="SM00267">
    <property type="entry name" value="GGDEF"/>
    <property type="match status" value="1"/>
</dbReference>
<dbReference type="CDD" id="cd01948">
    <property type="entry name" value="EAL"/>
    <property type="match status" value="1"/>
</dbReference>
<dbReference type="InterPro" id="IPR035919">
    <property type="entry name" value="EAL_sf"/>
</dbReference>
<feature type="transmembrane region" description="Helical" evidence="2">
    <location>
        <begin position="41"/>
        <end position="68"/>
    </location>
</feature>
<comment type="caution">
    <text evidence="5">The sequence shown here is derived from an EMBL/GenBank/DDBJ whole genome shotgun (WGS) entry which is preliminary data.</text>
</comment>
<organism evidence="5 6">
    <name type="scientific">Domibacillus antri</name>
    <dbReference type="NCBI Taxonomy" id="1714264"/>
    <lineage>
        <taxon>Bacteria</taxon>
        <taxon>Bacillati</taxon>
        <taxon>Bacillota</taxon>
        <taxon>Bacilli</taxon>
        <taxon>Bacillales</taxon>
        <taxon>Bacillaceae</taxon>
        <taxon>Domibacillus</taxon>
    </lineage>
</organism>
<dbReference type="PROSITE" id="PS50887">
    <property type="entry name" value="GGDEF"/>
    <property type="match status" value="1"/>
</dbReference>
<keyword evidence="1" id="KW-0175">Coiled coil</keyword>
<accession>A0A1Q8Q1R9</accession>
<dbReference type="PROSITE" id="PS50883">
    <property type="entry name" value="EAL"/>
    <property type="match status" value="1"/>
</dbReference>